<dbReference type="Proteomes" id="UP000177515">
    <property type="component" value="Chromosome 1"/>
</dbReference>
<gene>
    <name evidence="1" type="ORF">BKK80_16975</name>
</gene>
<evidence type="ECO:0008006" key="3">
    <source>
        <dbReference type="Google" id="ProtNLM"/>
    </source>
</evidence>
<proteinExistence type="predicted"/>
<dbReference type="PANTHER" id="PTHR43861">
    <property type="entry name" value="TRANS-ACONITATE 2-METHYLTRANSFERASE-RELATED"/>
    <property type="match status" value="1"/>
</dbReference>
<evidence type="ECO:0000313" key="1">
    <source>
        <dbReference type="EMBL" id="AOZ08210.1"/>
    </source>
</evidence>
<dbReference type="InterPro" id="IPR029063">
    <property type="entry name" value="SAM-dependent_MTases_sf"/>
</dbReference>
<name>A0ABM6F997_9BURK</name>
<protein>
    <recommendedName>
        <fullName evidence="3">Class I SAM-dependent methyltransferase</fullName>
    </recommendedName>
</protein>
<dbReference type="SUPFAM" id="SSF53335">
    <property type="entry name" value="S-adenosyl-L-methionine-dependent methyltransferases"/>
    <property type="match status" value="1"/>
</dbReference>
<dbReference type="PANTHER" id="PTHR43861:SF6">
    <property type="entry name" value="METHYLTRANSFERASE TYPE 11"/>
    <property type="match status" value="1"/>
</dbReference>
<reference evidence="1 2" key="1">
    <citation type="submission" date="2016-10" db="EMBL/GenBank/DDBJ databases">
        <title>Complete genome sequences of three Cupriavidus strains isolated from various Malaysian environments.</title>
        <authorList>
            <person name="Abdullah A.A.-A."/>
            <person name="Shafie N.A.H."/>
            <person name="Lau N.S."/>
        </authorList>
    </citation>
    <scope>NUCLEOTIDE SEQUENCE [LARGE SCALE GENOMIC DNA]</scope>
    <source>
        <strain evidence="1 2">USMAA1020</strain>
    </source>
</reference>
<dbReference type="Gene3D" id="3.40.50.150">
    <property type="entry name" value="Vaccinia Virus protein VP39"/>
    <property type="match status" value="1"/>
</dbReference>
<keyword evidence="2" id="KW-1185">Reference proteome</keyword>
<sequence>MTQMQLENRHERLCPVCGSSPEAAKIYFEEHIDTSKLNEFSFASRKAPEYLCYQMVQCHRCDLVYVDRPPSQSALAEVYHAAEYDSSEEAADAARAYAGIVSGLAKKRPLKDALEIGTGTGVFLDVLKSFGCENVAGIEPSSAAIAAAPDYRRPWIREGIFRESDYAPESFDLICCFMTLEHVREPKEIASSVMNLLRPGGAFVTVTHDYRSPVNKLMGKRSPIIDIEHMQLFSQRSIGTLFDSTGYVDVTVRPFANRYALRYWTRLAPLSPRLKKMASSLLSTLGIDGLKLSVNVGNTAAIGFKPTR</sequence>
<evidence type="ECO:0000313" key="2">
    <source>
        <dbReference type="Proteomes" id="UP000177515"/>
    </source>
</evidence>
<organism evidence="1 2">
    <name type="scientific">Cupriavidus malaysiensis</name>
    <dbReference type="NCBI Taxonomy" id="367825"/>
    <lineage>
        <taxon>Bacteria</taxon>
        <taxon>Pseudomonadati</taxon>
        <taxon>Pseudomonadota</taxon>
        <taxon>Betaproteobacteria</taxon>
        <taxon>Burkholderiales</taxon>
        <taxon>Burkholderiaceae</taxon>
        <taxon>Cupriavidus</taxon>
    </lineage>
</organism>
<dbReference type="Pfam" id="PF13489">
    <property type="entry name" value="Methyltransf_23"/>
    <property type="match status" value="1"/>
</dbReference>
<dbReference type="CDD" id="cd02440">
    <property type="entry name" value="AdoMet_MTases"/>
    <property type="match status" value="1"/>
</dbReference>
<dbReference type="EMBL" id="CP017754">
    <property type="protein sequence ID" value="AOZ08210.1"/>
    <property type="molecule type" value="Genomic_DNA"/>
</dbReference>
<accession>A0ABM6F997</accession>